<keyword evidence="3" id="KW-1185">Reference proteome</keyword>
<protein>
    <submittedName>
        <fullName evidence="2">Uncharacterized protein</fullName>
    </submittedName>
</protein>
<gene>
    <name evidence="2" type="ORF">JEOPIN946_01175</name>
</gene>
<dbReference type="EMBL" id="CAJEWB010000010">
    <property type="protein sequence ID" value="CAD2076099.1"/>
    <property type="molecule type" value="Genomic_DNA"/>
</dbReference>
<comment type="caution">
    <text evidence="2">The sequence shown here is derived from an EMBL/GenBank/DDBJ whole genome shotgun (WGS) entry which is preliminary data.</text>
</comment>
<evidence type="ECO:0000313" key="2">
    <source>
        <dbReference type="EMBL" id="CAD2076099.1"/>
    </source>
</evidence>
<feature type="region of interest" description="Disordered" evidence="1">
    <location>
        <begin position="81"/>
        <end position="100"/>
    </location>
</feature>
<dbReference type="Proteomes" id="UP000588186">
    <property type="component" value="Unassembled WGS sequence"/>
</dbReference>
<reference evidence="2 3" key="1">
    <citation type="submission" date="2020-07" db="EMBL/GenBank/DDBJ databases">
        <authorList>
            <person name="Criscuolo A."/>
        </authorList>
    </citation>
    <scope>NUCLEOTIDE SEQUENCE [LARGE SCALE GENOMIC DNA]</scope>
    <source>
        <strain evidence="2">CIP107946</strain>
    </source>
</reference>
<feature type="compositionally biased region" description="Basic and acidic residues" evidence="1">
    <location>
        <begin position="27"/>
        <end position="42"/>
    </location>
</feature>
<proteinExistence type="predicted"/>
<feature type="compositionally biased region" description="Basic and acidic residues" evidence="1">
    <location>
        <begin position="105"/>
        <end position="135"/>
    </location>
</feature>
<dbReference type="RefSeq" id="WP_186077708.1">
    <property type="nucleotide sequence ID" value="NZ_CAJEWB010000010.1"/>
</dbReference>
<feature type="region of interest" description="Disordered" evidence="1">
    <location>
        <begin position="105"/>
        <end position="137"/>
    </location>
</feature>
<accession>A0A6V7RFV7</accession>
<dbReference type="AlphaFoldDB" id="A0A6V7RFV7"/>
<organism evidence="2 3">
    <name type="scientific">Phocicoccus pinnipedialis</name>
    <dbReference type="NCBI Taxonomy" id="110845"/>
    <lineage>
        <taxon>Bacteria</taxon>
        <taxon>Bacillati</taxon>
        <taxon>Bacillota</taxon>
        <taxon>Bacilli</taxon>
        <taxon>Bacillales</taxon>
        <taxon>Salinicoccaceae</taxon>
        <taxon>Phocicoccus</taxon>
    </lineage>
</organism>
<name>A0A6V7RFV7_9BACL</name>
<sequence>MEFIVPLLIFGIGIAFSVIQSAQESKKRQQRRIDLDKLERPKSRYPSLPNQKPINNENLDDSNKSIWQTLVDDFKEEYQKLEQEEQTKQQPKQLNTSKQYSKRLEQDLNGRIERTKRAARDTGKRTENRVRERYQVSRSEVNTSEAVESTIQVSEQVIDEADNVKDPKLKSIFTVADITFDEKAFVNGVIMNEILGSPKSRKKRR</sequence>
<feature type="compositionally biased region" description="Polar residues" evidence="1">
    <location>
        <begin position="48"/>
        <end position="57"/>
    </location>
</feature>
<feature type="region of interest" description="Disordered" evidence="1">
    <location>
        <begin position="27"/>
        <end position="61"/>
    </location>
</feature>
<evidence type="ECO:0000313" key="3">
    <source>
        <dbReference type="Proteomes" id="UP000588186"/>
    </source>
</evidence>
<evidence type="ECO:0000256" key="1">
    <source>
        <dbReference type="SAM" id="MobiDB-lite"/>
    </source>
</evidence>